<organism evidence="1">
    <name type="scientific">uncultured Caudovirales phage</name>
    <dbReference type="NCBI Taxonomy" id="2100421"/>
    <lineage>
        <taxon>Viruses</taxon>
        <taxon>Duplodnaviria</taxon>
        <taxon>Heunggongvirae</taxon>
        <taxon>Uroviricota</taxon>
        <taxon>Caudoviricetes</taxon>
        <taxon>Peduoviridae</taxon>
        <taxon>Maltschvirus</taxon>
        <taxon>Maltschvirus maltsch</taxon>
    </lineage>
</organism>
<protein>
    <submittedName>
        <fullName evidence="1">Uncharacterized protein</fullName>
    </submittedName>
</protein>
<dbReference type="EMBL" id="LR796280">
    <property type="protein sequence ID" value="CAB4134290.1"/>
    <property type="molecule type" value="Genomic_DNA"/>
</dbReference>
<accession>A0A6J5LMR1</accession>
<name>A0A6J5LMR1_9CAUD</name>
<evidence type="ECO:0000313" key="1">
    <source>
        <dbReference type="EMBL" id="CAB4134290.1"/>
    </source>
</evidence>
<proteinExistence type="predicted"/>
<sequence length="68" mass="7710">MIIQLNPTLPVITPKGKALAHFMIDYGEEHHLMWVCVQETGEIWTWANPKVRVENNQTFDRVSGSSGS</sequence>
<gene>
    <name evidence="1" type="ORF">UFOVP266_42</name>
</gene>
<reference evidence="1" key="1">
    <citation type="submission" date="2020-04" db="EMBL/GenBank/DDBJ databases">
        <authorList>
            <person name="Chiriac C."/>
            <person name="Salcher M."/>
            <person name="Ghai R."/>
            <person name="Kavagutti S V."/>
        </authorList>
    </citation>
    <scope>NUCLEOTIDE SEQUENCE</scope>
</reference>